<protein>
    <recommendedName>
        <fullName evidence="4">Hexosyltransferase</fullName>
    </recommendedName>
</protein>
<organism evidence="3">
    <name type="scientific">Chlamydomonas leiostraca</name>
    <dbReference type="NCBI Taxonomy" id="1034604"/>
    <lineage>
        <taxon>Eukaryota</taxon>
        <taxon>Viridiplantae</taxon>
        <taxon>Chlorophyta</taxon>
        <taxon>core chlorophytes</taxon>
        <taxon>Chlorophyceae</taxon>
        <taxon>CS clade</taxon>
        <taxon>Chlamydomonadales</taxon>
        <taxon>Chlamydomonadaceae</taxon>
        <taxon>Chlamydomonas</taxon>
    </lineage>
</organism>
<feature type="compositionally biased region" description="Low complexity" evidence="1">
    <location>
        <begin position="352"/>
        <end position="367"/>
    </location>
</feature>
<evidence type="ECO:0000256" key="2">
    <source>
        <dbReference type="SAM" id="SignalP"/>
    </source>
</evidence>
<evidence type="ECO:0000256" key="1">
    <source>
        <dbReference type="SAM" id="MobiDB-lite"/>
    </source>
</evidence>
<name>A0A7S0R5E2_9CHLO</name>
<feature type="signal peptide" evidence="2">
    <location>
        <begin position="1"/>
        <end position="23"/>
    </location>
</feature>
<gene>
    <name evidence="3" type="ORF">CLEI1391_LOCUS2684</name>
</gene>
<dbReference type="EMBL" id="HBFB01004873">
    <property type="protein sequence ID" value="CAD8667722.1"/>
    <property type="molecule type" value="Transcribed_RNA"/>
</dbReference>
<keyword evidence="2" id="KW-0732">Signal</keyword>
<reference evidence="3" key="1">
    <citation type="submission" date="2021-01" db="EMBL/GenBank/DDBJ databases">
        <authorList>
            <person name="Corre E."/>
            <person name="Pelletier E."/>
            <person name="Niang G."/>
            <person name="Scheremetjew M."/>
            <person name="Finn R."/>
            <person name="Kale V."/>
            <person name="Holt S."/>
            <person name="Cochrane G."/>
            <person name="Meng A."/>
            <person name="Brown T."/>
            <person name="Cohen L."/>
        </authorList>
    </citation>
    <scope>NUCLEOTIDE SEQUENCE</scope>
    <source>
        <strain evidence="3">SAG 11-49</strain>
    </source>
</reference>
<dbReference type="Gene3D" id="3.90.550.50">
    <property type="match status" value="1"/>
</dbReference>
<evidence type="ECO:0008006" key="4">
    <source>
        <dbReference type="Google" id="ProtNLM"/>
    </source>
</evidence>
<proteinExistence type="predicted"/>
<accession>A0A7S0R5E2</accession>
<dbReference type="CDD" id="cd00761">
    <property type="entry name" value="Glyco_tranf_GTA_type"/>
    <property type="match status" value="1"/>
</dbReference>
<evidence type="ECO:0000313" key="3">
    <source>
        <dbReference type="EMBL" id="CAD8667722.1"/>
    </source>
</evidence>
<feature type="compositionally biased region" description="Polar residues" evidence="1">
    <location>
        <begin position="339"/>
        <end position="351"/>
    </location>
</feature>
<feature type="region of interest" description="Disordered" evidence="1">
    <location>
        <begin position="337"/>
        <end position="380"/>
    </location>
</feature>
<dbReference type="AlphaFoldDB" id="A0A7S0R5E2"/>
<sequence>MQLSMSGALLVLVLWCGLGAVKAVEQLQLKAAEHPIAFTGSKLCTSDILVIVIASQKRDTWKLQADTWLQHFPHYIATEQHTPKCKMCGSPEVTPHKGSLFEGALYFGDRFHHRPLDWYCAQQRPMQALARVLAQAQARASLPKWLVIIDDDTALHPWNALKMMAAAQPSTAASGLDKPILYGSEYRGGAGFIFNRAALQNLSNPIPVVDMSWDRQLLQWTEQQGGSMVTGMDACVHRLMGGSWCYMHSDHVMGLCAKSANIQVLDRNGTMAQWCPVGTMLLDPKAVGGRVNNLRDATKADTKTQSWLTDHMVSCHYMDKTAMDSIYDMIKGTWAPASPSGQQGAAPSTQEAASSSGQAAPSGAQPAKQARRLAGSSRGR</sequence>
<feature type="chain" id="PRO_5030893401" description="Hexosyltransferase" evidence="2">
    <location>
        <begin position="24"/>
        <end position="380"/>
    </location>
</feature>